<organism evidence="1 2">
    <name type="scientific">Klebsiella phage Miami</name>
    <dbReference type="NCBI Taxonomy" id="2767581"/>
    <lineage>
        <taxon>Viruses</taxon>
        <taxon>Duplodnaviria</taxon>
        <taxon>Heunggongvirae</taxon>
        <taxon>Uroviricota</taxon>
        <taxon>Caudoviricetes</taxon>
        <taxon>Chimalliviridae</taxon>
        <taxon>Miamivirus</taxon>
        <taxon>Miamivirus miami</taxon>
    </lineage>
</organism>
<dbReference type="Proteomes" id="UP000662782">
    <property type="component" value="Segment"/>
</dbReference>
<evidence type="ECO:0000313" key="1">
    <source>
        <dbReference type="EMBL" id="QPB09199.1"/>
    </source>
</evidence>
<accession>A0A873WCR3</accession>
<protein>
    <submittedName>
        <fullName evidence="1">Uncharacterized protein</fullName>
    </submittedName>
</protein>
<reference evidence="1 2" key="1">
    <citation type="submission" date="2020-07" db="EMBL/GenBank/DDBJ databases">
        <title>Complete genome sequence of Klebsiella pneumoniae phage Miami.</title>
        <authorList>
            <person name="Mora D.A."/>
            <person name="Lessor L."/>
            <person name="Gill J."/>
            <person name="Liu M."/>
        </authorList>
    </citation>
    <scope>NUCLEOTIDE SEQUENCE [LARGE SCALE GENOMIC DNA]</scope>
</reference>
<name>A0A873WCR3_9CAUD</name>
<gene>
    <name evidence="1" type="ORF">CPT_Miami_104</name>
</gene>
<keyword evidence="2" id="KW-1185">Reference proteome</keyword>
<evidence type="ECO:0000313" key="2">
    <source>
        <dbReference type="Proteomes" id="UP000662782"/>
    </source>
</evidence>
<dbReference type="EMBL" id="MT701590">
    <property type="protein sequence ID" value="QPB09199.1"/>
    <property type="molecule type" value="Genomic_DNA"/>
</dbReference>
<sequence length="131" mass="15096">MGMIDYVYVEGDNKVGIPKLIGGEHYQTTEMDCLSVKYKINENGVFSVVGKGNWEGDYEQDVLGGRLTETIALVGETEEGNKELFLYIENNVVKFVFEYGNIRYRAEDINLDSMYRKFTDEFLGEFEFLLE</sequence>
<proteinExistence type="predicted"/>